<accession>A0A423GME7</accession>
<comment type="caution">
    <text evidence="2">The sequence shown here is derived from an EMBL/GenBank/DDBJ whole genome shotgun (WGS) entry which is preliminary data.</text>
</comment>
<dbReference type="InterPro" id="IPR002711">
    <property type="entry name" value="HNH"/>
</dbReference>
<dbReference type="Pfam" id="PF01844">
    <property type="entry name" value="HNH"/>
    <property type="match status" value="1"/>
</dbReference>
<dbReference type="AlphaFoldDB" id="A0A423GME7"/>
<keyword evidence="2" id="KW-0255">Endonuclease</keyword>
<dbReference type="CDD" id="cd00085">
    <property type="entry name" value="HNHc"/>
    <property type="match status" value="1"/>
</dbReference>
<dbReference type="GO" id="GO:0004519">
    <property type="term" value="F:endonuclease activity"/>
    <property type="evidence" value="ECO:0007669"/>
    <property type="project" value="UniProtKB-KW"/>
</dbReference>
<dbReference type="Gene3D" id="1.10.30.50">
    <property type="match status" value="1"/>
</dbReference>
<dbReference type="Proteomes" id="UP000284684">
    <property type="component" value="Unassembled WGS sequence"/>
</dbReference>
<evidence type="ECO:0000313" key="2">
    <source>
        <dbReference type="EMBL" id="ROM92641.1"/>
    </source>
</evidence>
<dbReference type="RefSeq" id="WP_123584318.1">
    <property type="nucleotide sequence ID" value="NZ_MOBI01000023.1"/>
</dbReference>
<protein>
    <submittedName>
        <fullName evidence="2">HNH endonuclease</fullName>
    </submittedName>
</protein>
<name>A0A423GME7_9PSED</name>
<dbReference type="SMART" id="SM00507">
    <property type="entry name" value="HNHc"/>
    <property type="match status" value="1"/>
</dbReference>
<keyword evidence="2" id="KW-0378">Hydrolase</keyword>
<evidence type="ECO:0000259" key="1">
    <source>
        <dbReference type="SMART" id="SM00507"/>
    </source>
</evidence>
<reference evidence="2 3" key="1">
    <citation type="submission" date="2016-10" db="EMBL/GenBank/DDBJ databases">
        <title>Comparative genome analysis of multiple Pseudomonas spp. focuses on biocontrol and plant growth promoting traits.</title>
        <authorList>
            <person name="Tao X.-Y."/>
            <person name="Taylor C.G."/>
        </authorList>
    </citation>
    <scope>NUCLEOTIDE SEQUENCE [LARGE SCALE GENOMIC DNA]</scope>
    <source>
        <strain evidence="2 3">37D10</strain>
    </source>
</reference>
<keyword evidence="2" id="KW-0540">Nuclease</keyword>
<dbReference type="InterPro" id="IPR003615">
    <property type="entry name" value="HNH_nuc"/>
</dbReference>
<gene>
    <name evidence="2" type="ORF">BK658_22170</name>
</gene>
<sequence length="237" mass="26589">MDTGKKNSDWSDLEIKAAVDAYLKMLALEQSGQKFNKALENRLLRQGVLAERTEGSVEFRMLNISTVLLRMGRERIKGYKPAPHVGSNVESSIRAALAERSILTADDFAPTADEETLERRASLLQKQPFKDQPKGILKPKQGLTTSTSYVRDPEVRAWVRNEANGICEGCGQPAPFEKNGLPFLEVHHVKHLMQKGSDRISNAVALCSNCHQRCHHSSDKDEFTLSLYKKVTRLITE</sequence>
<evidence type="ECO:0000313" key="3">
    <source>
        <dbReference type="Proteomes" id="UP000284684"/>
    </source>
</evidence>
<proteinExistence type="predicted"/>
<feature type="domain" description="HNH nuclease" evidence="1">
    <location>
        <begin position="154"/>
        <end position="212"/>
    </location>
</feature>
<dbReference type="EMBL" id="MOBI01000023">
    <property type="protein sequence ID" value="ROM92641.1"/>
    <property type="molecule type" value="Genomic_DNA"/>
</dbReference>
<dbReference type="GO" id="GO:0003676">
    <property type="term" value="F:nucleic acid binding"/>
    <property type="evidence" value="ECO:0007669"/>
    <property type="project" value="InterPro"/>
</dbReference>
<dbReference type="GO" id="GO:0008270">
    <property type="term" value="F:zinc ion binding"/>
    <property type="evidence" value="ECO:0007669"/>
    <property type="project" value="InterPro"/>
</dbReference>
<organism evidence="2 3">
    <name type="scientific">Pseudomonas brassicacearum</name>
    <dbReference type="NCBI Taxonomy" id="930166"/>
    <lineage>
        <taxon>Bacteria</taxon>
        <taxon>Pseudomonadati</taxon>
        <taxon>Pseudomonadota</taxon>
        <taxon>Gammaproteobacteria</taxon>
        <taxon>Pseudomonadales</taxon>
        <taxon>Pseudomonadaceae</taxon>
        <taxon>Pseudomonas</taxon>
    </lineage>
</organism>